<evidence type="ECO:0000313" key="9">
    <source>
        <dbReference type="Proteomes" id="UP000053342"/>
    </source>
</evidence>
<dbReference type="Proteomes" id="UP000053342">
    <property type="component" value="Unassembled WGS sequence"/>
</dbReference>
<dbReference type="PANTHER" id="PTHR36206">
    <property type="entry name" value="ASPERCRYPTIN BIOSYNTHESIS CLUSTER-SPECIFIC TRANSCRIPTION REGULATOR ATNN-RELATED"/>
    <property type="match status" value="1"/>
</dbReference>
<keyword evidence="5" id="KW-0804">Transcription</keyword>
<evidence type="ECO:0000256" key="5">
    <source>
        <dbReference type="ARBA" id="ARBA00023163"/>
    </source>
</evidence>
<keyword evidence="6" id="KW-0539">Nucleus</keyword>
<accession>A0A0D2CF29</accession>
<evidence type="ECO:0000256" key="4">
    <source>
        <dbReference type="ARBA" id="ARBA00023125"/>
    </source>
</evidence>
<dbReference type="STRING" id="215243.A0A0D2CF29"/>
<feature type="domain" description="Zn(2)-C6 fungal-type" evidence="7">
    <location>
        <begin position="22"/>
        <end position="50"/>
    </location>
</feature>
<organism evidence="8 9">
    <name type="scientific">Exophiala oligosperma</name>
    <dbReference type="NCBI Taxonomy" id="215243"/>
    <lineage>
        <taxon>Eukaryota</taxon>
        <taxon>Fungi</taxon>
        <taxon>Dikarya</taxon>
        <taxon>Ascomycota</taxon>
        <taxon>Pezizomycotina</taxon>
        <taxon>Eurotiomycetes</taxon>
        <taxon>Chaetothyriomycetidae</taxon>
        <taxon>Chaetothyriales</taxon>
        <taxon>Herpotrichiellaceae</taxon>
        <taxon>Exophiala</taxon>
    </lineage>
</organism>
<dbReference type="InterPro" id="IPR001138">
    <property type="entry name" value="Zn2Cys6_DnaBD"/>
</dbReference>
<reference evidence="8 9" key="1">
    <citation type="submission" date="2015-01" db="EMBL/GenBank/DDBJ databases">
        <title>The Genome Sequence of Exophiala oligosperma CBS72588.</title>
        <authorList>
            <consortium name="The Broad Institute Genomics Platform"/>
            <person name="Cuomo C."/>
            <person name="de Hoog S."/>
            <person name="Gorbushina A."/>
            <person name="Stielow B."/>
            <person name="Teixiera M."/>
            <person name="Abouelleil A."/>
            <person name="Chapman S.B."/>
            <person name="Priest M."/>
            <person name="Young S.K."/>
            <person name="Wortman J."/>
            <person name="Nusbaum C."/>
            <person name="Birren B."/>
        </authorList>
    </citation>
    <scope>NUCLEOTIDE SEQUENCE [LARGE SCALE GENOMIC DNA]</scope>
    <source>
        <strain evidence="8 9">CBS 72588</strain>
    </source>
</reference>
<keyword evidence="9" id="KW-1185">Reference proteome</keyword>
<dbReference type="GO" id="GO:0003677">
    <property type="term" value="F:DNA binding"/>
    <property type="evidence" value="ECO:0007669"/>
    <property type="project" value="UniProtKB-KW"/>
</dbReference>
<protein>
    <recommendedName>
        <fullName evidence="7">Zn(2)-C6 fungal-type domain-containing protein</fullName>
    </recommendedName>
</protein>
<dbReference type="GeneID" id="27353117"/>
<dbReference type="Gene3D" id="4.10.240.10">
    <property type="entry name" value="Zn(2)-C6 fungal-type DNA-binding domain"/>
    <property type="match status" value="1"/>
</dbReference>
<dbReference type="OrthoDB" id="3145928at2759"/>
<keyword evidence="1" id="KW-0479">Metal-binding</keyword>
<evidence type="ECO:0000256" key="3">
    <source>
        <dbReference type="ARBA" id="ARBA00023015"/>
    </source>
</evidence>
<dbReference type="GO" id="GO:0008270">
    <property type="term" value="F:zinc ion binding"/>
    <property type="evidence" value="ECO:0007669"/>
    <property type="project" value="InterPro"/>
</dbReference>
<dbReference type="AlphaFoldDB" id="A0A0D2CF29"/>
<keyword evidence="3" id="KW-0805">Transcription regulation</keyword>
<dbReference type="PROSITE" id="PS50048">
    <property type="entry name" value="ZN2_CY6_FUNGAL_2"/>
    <property type="match status" value="1"/>
</dbReference>
<dbReference type="PANTHER" id="PTHR36206:SF14">
    <property type="entry name" value="ZN(2)-C6 FUNGAL-TYPE DOMAIN-CONTAINING PROTEIN-RELATED"/>
    <property type="match status" value="1"/>
</dbReference>
<dbReference type="PRINTS" id="PR00755">
    <property type="entry name" value="AFLATOXINBRP"/>
</dbReference>
<evidence type="ECO:0000313" key="8">
    <source>
        <dbReference type="EMBL" id="KIW48462.1"/>
    </source>
</evidence>
<dbReference type="RefSeq" id="XP_016268678.1">
    <property type="nucleotide sequence ID" value="XM_016401625.1"/>
</dbReference>
<dbReference type="InterPro" id="IPR052360">
    <property type="entry name" value="Transcr_Regulatory_Proteins"/>
</dbReference>
<name>A0A0D2CF29_9EURO</name>
<dbReference type="GO" id="GO:0000981">
    <property type="term" value="F:DNA-binding transcription factor activity, RNA polymerase II-specific"/>
    <property type="evidence" value="ECO:0007669"/>
    <property type="project" value="InterPro"/>
</dbReference>
<gene>
    <name evidence="8" type="ORF">PV06_01043</name>
</gene>
<dbReference type="PROSITE" id="PS00463">
    <property type="entry name" value="ZN2_CY6_FUNGAL_1"/>
    <property type="match status" value="1"/>
</dbReference>
<evidence type="ECO:0000256" key="2">
    <source>
        <dbReference type="ARBA" id="ARBA00022833"/>
    </source>
</evidence>
<proteinExistence type="predicted"/>
<evidence type="ECO:0000256" key="6">
    <source>
        <dbReference type="ARBA" id="ARBA00023242"/>
    </source>
</evidence>
<dbReference type="SMART" id="SM00066">
    <property type="entry name" value="GAL4"/>
    <property type="match status" value="1"/>
</dbReference>
<dbReference type="InterPro" id="IPR036864">
    <property type="entry name" value="Zn2-C6_fun-type_DNA-bd_sf"/>
</dbReference>
<dbReference type="Pfam" id="PF00172">
    <property type="entry name" value="Zn_clus"/>
    <property type="match status" value="1"/>
</dbReference>
<keyword evidence="2" id="KW-0862">Zinc</keyword>
<dbReference type="VEuPathDB" id="FungiDB:PV06_01043"/>
<dbReference type="EMBL" id="KN847332">
    <property type="protein sequence ID" value="KIW48462.1"/>
    <property type="molecule type" value="Genomic_DNA"/>
</dbReference>
<evidence type="ECO:0000259" key="7">
    <source>
        <dbReference type="PROSITE" id="PS50048"/>
    </source>
</evidence>
<dbReference type="CDD" id="cd00067">
    <property type="entry name" value="GAL4"/>
    <property type="match status" value="1"/>
</dbReference>
<sequence length="568" mass="65304">MTVQHNEQLRLRRAGHQKSRNGCLSCKVRRIKCDETRPSCRRCIESGRRCEGPVVKQFRFIQDRPKDRSDTSIILPEVSLVIPGHNEYERRAFNYFLDRAAPIFAGASDTGFWKDLVPRFARSHEFVWNMVVCISSLLEHVPYGSLTTVFDAVSAPVITNHQHRHALQFYNKAITHVRDLAERDDMDDSIALLSCVLFATVEFQQRNIKTGRDLVERGCRILIQILSQQRASPTSLAIQQVVGPFVLRKAVLMATLGTVLPAEWIANVQSSSALQMALSRLPALNEARVQFHSLVYHCYEVIRVAELVPEDDPNDPGLQRFVLTRRALLEKLLNWKTIFQRDWSPTPDPEAGWMHSYISMYWAVCYVSLATCSSRLEATYDQYREHFLDIVHHAEVYLHCAAKSTTDQQTLKLDPGCVPPLYFCSMKCRDPVLRRKALELMRVAPQPTSRWAFITPDRVAERVILKEEGRDRLYTSVEMETSEVGVWPPEHRRYTHTSVFNRQLSGGRERLAVQLSRFTPIPNSQRTQLVHDYIWLDEREDDIDLRKQIGETIGGLGHMTEMNSSDLS</sequence>
<dbReference type="SUPFAM" id="SSF57701">
    <property type="entry name" value="Zn2/Cys6 DNA-binding domain"/>
    <property type="match status" value="1"/>
</dbReference>
<keyword evidence="4" id="KW-0238">DNA-binding</keyword>
<dbReference type="HOGENOM" id="CLU_011409_12_1_1"/>
<evidence type="ECO:0000256" key="1">
    <source>
        <dbReference type="ARBA" id="ARBA00022723"/>
    </source>
</evidence>